<gene>
    <name evidence="2" type="ORF">AVDCRST_MAG18-1275</name>
</gene>
<sequence length="51" mass="5533">MTERRGAEQALEEAGLPVERQRTPDEPVAEPPTDQVEQADSESFPASDPPA</sequence>
<organism evidence="2">
    <name type="scientific">uncultured Thermomicrobiales bacterium</name>
    <dbReference type="NCBI Taxonomy" id="1645740"/>
    <lineage>
        <taxon>Bacteria</taxon>
        <taxon>Pseudomonadati</taxon>
        <taxon>Thermomicrobiota</taxon>
        <taxon>Thermomicrobia</taxon>
        <taxon>Thermomicrobiales</taxon>
        <taxon>environmental samples</taxon>
    </lineage>
</organism>
<name>A0A6J4V0B3_9BACT</name>
<protein>
    <submittedName>
        <fullName evidence="2">Uncharacterized protein</fullName>
    </submittedName>
</protein>
<proteinExistence type="predicted"/>
<evidence type="ECO:0000313" key="2">
    <source>
        <dbReference type="EMBL" id="CAA9563404.1"/>
    </source>
</evidence>
<accession>A0A6J4V0B3</accession>
<reference evidence="2" key="1">
    <citation type="submission" date="2020-02" db="EMBL/GenBank/DDBJ databases">
        <authorList>
            <person name="Meier V. D."/>
        </authorList>
    </citation>
    <scope>NUCLEOTIDE SEQUENCE</scope>
    <source>
        <strain evidence="2">AVDCRST_MAG18</strain>
    </source>
</reference>
<dbReference type="AlphaFoldDB" id="A0A6J4V0B3"/>
<dbReference type="EMBL" id="CADCWN010000098">
    <property type="protein sequence ID" value="CAA9563404.1"/>
    <property type="molecule type" value="Genomic_DNA"/>
</dbReference>
<feature type="region of interest" description="Disordered" evidence="1">
    <location>
        <begin position="1"/>
        <end position="51"/>
    </location>
</feature>
<evidence type="ECO:0000256" key="1">
    <source>
        <dbReference type="SAM" id="MobiDB-lite"/>
    </source>
</evidence>